<protein>
    <submittedName>
        <fullName evidence="3">Uncharacterized protein</fullName>
    </submittedName>
</protein>
<reference evidence="4" key="1">
    <citation type="submission" date="2016-11" db="EMBL/GenBank/DDBJ databases">
        <authorList>
            <person name="Varghese N."/>
            <person name="Submissions S."/>
        </authorList>
    </citation>
    <scope>NUCLEOTIDE SEQUENCE [LARGE SCALE GENOMIC DNA]</scope>
    <source>
        <strain evidence="4">DSM 26898</strain>
    </source>
</reference>
<dbReference type="Proteomes" id="UP000184236">
    <property type="component" value="Unassembled WGS sequence"/>
</dbReference>
<feature type="region of interest" description="Disordered" evidence="2">
    <location>
        <begin position="514"/>
        <end position="535"/>
    </location>
</feature>
<evidence type="ECO:0000313" key="3">
    <source>
        <dbReference type="EMBL" id="SHE65873.1"/>
    </source>
</evidence>
<evidence type="ECO:0000313" key="4">
    <source>
        <dbReference type="Proteomes" id="UP000184236"/>
    </source>
</evidence>
<gene>
    <name evidence="3" type="ORF">SAMN05444408_1037</name>
</gene>
<dbReference type="EMBL" id="FQVO01000003">
    <property type="protein sequence ID" value="SHE65873.1"/>
    <property type="molecule type" value="Genomic_DNA"/>
</dbReference>
<name>A0A1M4VAE7_9FLAO</name>
<accession>A0A1M4VAE7</accession>
<evidence type="ECO:0000256" key="1">
    <source>
        <dbReference type="SAM" id="Coils"/>
    </source>
</evidence>
<feature type="compositionally biased region" description="Polar residues" evidence="2">
    <location>
        <begin position="524"/>
        <end position="534"/>
    </location>
</feature>
<feature type="coiled-coil region" evidence="1">
    <location>
        <begin position="931"/>
        <end position="958"/>
    </location>
</feature>
<organism evidence="3 4">
    <name type="scientific">Chryseobacterium takakiae</name>
    <dbReference type="NCBI Taxonomy" id="1302685"/>
    <lineage>
        <taxon>Bacteria</taxon>
        <taxon>Pseudomonadati</taxon>
        <taxon>Bacteroidota</taxon>
        <taxon>Flavobacteriia</taxon>
        <taxon>Flavobacteriales</taxon>
        <taxon>Weeksellaceae</taxon>
        <taxon>Chryseobacterium group</taxon>
        <taxon>Chryseobacterium</taxon>
    </lineage>
</organism>
<feature type="region of interest" description="Disordered" evidence="2">
    <location>
        <begin position="583"/>
        <end position="616"/>
    </location>
</feature>
<dbReference type="STRING" id="1302685.SAMN05444408_1037"/>
<keyword evidence="1" id="KW-0175">Coiled coil</keyword>
<proteinExistence type="predicted"/>
<evidence type="ECO:0000256" key="2">
    <source>
        <dbReference type="SAM" id="MobiDB-lite"/>
    </source>
</evidence>
<keyword evidence="4" id="KW-1185">Reference proteome</keyword>
<sequence length="1353" mass="153210">MSTNNLNTNNNASQTLFRFATSRNVELSDPKNLERRFIFRKDAQKGIFDAKLNSSTTLQKLCETPSSLPLKIETEQTLKVKDTVFYDLAVWVARNKATATKVEFDAKISEYRNYLLTTKKSMLAIDSSLWDNLVYQVVTQKDFYAKETLMQFLHLNHILSFYTHGDEETYNDIIKAKVVLPKELFKVVKGSSVSSGTASKVAQSTPKVAYNDKSMKFAEAKIQLQENQNLSAALEKLEKAYKKEYQTAHEEALSSYEREVKPVRKEYQARLAELEYQKKLILEAGNKEELTKLPYVPAPELPEFDFQFRPEIQEEELLRNLNEEHISALNRVLGSSEPGSALSDISSFADLSQSITQNNQLLQQTILDNTMLNQQVSTTVGGVVIPVTNSANTNGWIPYSVKTYSRGTSEWFIMLTVDNYTHNIVSGSYKVTINGTEITSTNIFQAVNGVNFLFYNGTGIPALQTANTGGFILKGEMVLDDGKTYNLDVTLIRDNSDIDRVLKQGVFKGSAAFTPVQPVDSENPENPENPTVTSAGAFIPSGFGMKNIGITDYKKVEQSTYCYVEGDVAHIENIMAREYKERATRRLKRNESQTTKSSESEKEKLTDTTSTERHEMQSEVAKILQESRDFGVQAGFYAKWRTSPAEFGLNVSANYATHNSKEESNRQAVTEAKDITARALDRIITKVKEERIDKILEEYEENNKHGFDNTKGSNHVVGVYRWIDKVVKNQIYNYGKRMMFEFMIPEPAKLHSLGMKISKNTENQLIKPVDPRESTIHKMENFMSLDGTSGETILKYWLGRYNVEIDEKPSAKFNVSKGFHGNYTSPGYFTTGSDNIVVPEGYEVHTARASVAFDFHPDGMEGSGVSVCIGNKYYNRQWERHFNQQDIAFSGLGGIRENMAVSYKAFDCGTFALTVIAECTPTLEFKNAWLQKAFNKIIEAYQAELSKYEQALADAKAMGVQIKGSNPGFYRKIENTILRRNCISYMLEQNPNVDLTFGRGKYYNNGYSSGEETFLNTDIKVDGKLDQYAAFVKFMEQAFEWEIMSYYFYPYYWGERKSWADLYQFDDNDPTFRAFMQSGMARVIVTVRPGFEEAVRHFLATGQIWNGGEVPVIDDPLFLSIVDEMRSPKATKEGEPWREKIPTSLTILQADSIGLRVEKALPCNCEPGVKFDDNLGEMCGSNFELNQNQIGQSGDKWMEISFQGGLNNYLNTIKDMDNYQVFPRKYECLGNIINIDRDASWLGTQSSEIVLKTLAEEISQIEGVEARSTGNNGITFKINVSKIKNFTFTKPGGDDSLGGHELLKFSVDLHNAYLKMASPEYDRYGYERILDKDGQVIPKAEYLDKVPLSKFLV</sequence>
<dbReference type="RefSeq" id="WP_072883719.1">
    <property type="nucleotide sequence ID" value="NZ_FQVO01000003.1"/>
</dbReference>
<feature type="compositionally biased region" description="Basic and acidic residues" evidence="2">
    <location>
        <begin position="598"/>
        <end position="616"/>
    </location>
</feature>
<feature type="coiled-coil region" evidence="1">
    <location>
        <begin position="220"/>
        <end position="284"/>
    </location>
</feature>